<comment type="caution">
    <text evidence="3">The sequence shown here is derived from an EMBL/GenBank/DDBJ whole genome shotgun (WGS) entry which is preliminary data.</text>
</comment>
<keyword evidence="4" id="KW-1185">Reference proteome</keyword>
<dbReference type="InterPro" id="IPR056362">
    <property type="entry name" value="AtuA-like_ferredoxin_dom"/>
</dbReference>
<evidence type="ECO:0000313" key="3">
    <source>
        <dbReference type="EMBL" id="KAK0386769.1"/>
    </source>
</evidence>
<dbReference type="Pfam" id="PF07287">
    <property type="entry name" value="AtuA"/>
    <property type="match status" value="1"/>
</dbReference>
<gene>
    <name evidence="3" type="ORF">NLU13_6605</name>
</gene>
<evidence type="ECO:0000259" key="1">
    <source>
        <dbReference type="Pfam" id="PF07287"/>
    </source>
</evidence>
<proteinExistence type="predicted"/>
<name>A0AA39GHT1_SARSR</name>
<dbReference type="PANTHER" id="PTHR47585:SF2">
    <property type="entry name" value="DUF1446 DOMAIN PROTEIN (AFU_ORTHOLOGUE AFUA_6G11420)"/>
    <property type="match status" value="1"/>
</dbReference>
<feature type="domain" description="AtuA-like ferredoxin-fold" evidence="2">
    <location>
        <begin position="512"/>
        <end position="606"/>
    </location>
</feature>
<dbReference type="Proteomes" id="UP001175261">
    <property type="component" value="Unassembled WGS sequence"/>
</dbReference>
<evidence type="ECO:0008006" key="5">
    <source>
        <dbReference type="Google" id="ProtNLM"/>
    </source>
</evidence>
<sequence>MPSQKRAIRIAGASGGFSDRQRSYHDLAKYSDVDVIIGDHLSECTITINQTNKVLNKRNGTNDPLFDPSFIGTISPCLPYLQQNNIKLAVNAGASDAAGVGKLVMEEVARQGLTLKVAWIEGDDVSDLVPELHKQGEEFINVDTGKKLSDWDLTPTASQCYLGGLGIAEALRNGADIVICGRVSDAAPVIGAATWWHGWTRDNLDELASALVAGHVIECSAYACGAYYSGFKDLFDNCEDLGFPIAAIEANGDTVYSKEERGTGGEMSVGTVTSQLVYEIQGPLYYNSDVTAKLEDIRLEQIGKNQVRMTGVKGTLPPPTTKLGISGQAGYQAEFHYLFCGLDIEKKAEWTERQIRYSMRNHMDKFSKLRFHLVGSSAPDPKTQDSCTVDFRIFVQTKDPAILGAGNWASLGGPESFTRWCMQNFLQSAPGASVVPDCRQAAARPFNEYWPTILPQSVLKHQAVLGWSGETIPVPPPTKTEPFVRVQRSYDTTDPVDLSTFGPTTRGPLGWVVMGRSGDKASNANVGFFCRHADEWDWLRSMLSTQKMIDLLGEEYLDHGIERFEMPHIGVVHFLIRDHLDGGFNSTSSLDSLGKNLCEFLRAKHVDIPNKFLDRGKI</sequence>
<dbReference type="Pfam" id="PF23544">
    <property type="entry name" value="AtuA_ferredoxin"/>
    <property type="match status" value="1"/>
</dbReference>
<protein>
    <recommendedName>
        <fullName evidence="5">DUF1446-domain-containing protein</fullName>
    </recommendedName>
</protein>
<dbReference type="InterPro" id="IPR010839">
    <property type="entry name" value="AtuA_N"/>
</dbReference>
<evidence type="ECO:0000259" key="2">
    <source>
        <dbReference type="Pfam" id="PF23544"/>
    </source>
</evidence>
<dbReference type="EMBL" id="JAPDFR010000005">
    <property type="protein sequence ID" value="KAK0386769.1"/>
    <property type="molecule type" value="Genomic_DNA"/>
</dbReference>
<evidence type="ECO:0000313" key="4">
    <source>
        <dbReference type="Proteomes" id="UP001175261"/>
    </source>
</evidence>
<accession>A0AA39GHT1</accession>
<organism evidence="3 4">
    <name type="scientific">Sarocladium strictum</name>
    <name type="common">Black bundle disease fungus</name>
    <name type="synonym">Acremonium strictum</name>
    <dbReference type="NCBI Taxonomy" id="5046"/>
    <lineage>
        <taxon>Eukaryota</taxon>
        <taxon>Fungi</taxon>
        <taxon>Dikarya</taxon>
        <taxon>Ascomycota</taxon>
        <taxon>Pezizomycotina</taxon>
        <taxon>Sordariomycetes</taxon>
        <taxon>Hypocreomycetidae</taxon>
        <taxon>Hypocreales</taxon>
        <taxon>Sarocladiaceae</taxon>
        <taxon>Sarocladium</taxon>
    </lineage>
</organism>
<dbReference type="PANTHER" id="PTHR47585">
    <property type="match status" value="1"/>
</dbReference>
<feature type="domain" description="Acyclic terpene utilisation N-terminal" evidence="1">
    <location>
        <begin position="8"/>
        <end position="464"/>
    </location>
</feature>
<reference evidence="3" key="1">
    <citation type="submission" date="2022-10" db="EMBL/GenBank/DDBJ databases">
        <title>Determination and structural analysis of whole genome sequence of Sarocladium strictum F4-1.</title>
        <authorList>
            <person name="Hu L."/>
            <person name="Jiang Y."/>
        </authorList>
    </citation>
    <scope>NUCLEOTIDE SEQUENCE</scope>
    <source>
        <strain evidence="3">F4-1</strain>
    </source>
</reference>
<dbReference type="AlphaFoldDB" id="A0AA39GHT1"/>